<organism evidence="1 2">
    <name type="scientific">Cichorium intybus</name>
    <name type="common">Chicory</name>
    <dbReference type="NCBI Taxonomy" id="13427"/>
    <lineage>
        <taxon>Eukaryota</taxon>
        <taxon>Viridiplantae</taxon>
        <taxon>Streptophyta</taxon>
        <taxon>Embryophyta</taxon>
        <taxon>Tracheophyta</taxon>
        <taxon>Spermatophyta</taxon>
        <taxon>Magnoliopsida</taxon>
        <taxon>eudicotyledons</taxon>
        <taxon>Gunneridae</taxon>
        <taxon>Pentapetalae</taxon>
        <taxon>asterids</taxon>
        <taxon>campanulids</taxon>
        <taxon>Asterales</taxon>
        <taxon>Asteraceae</taxon>
        <taxon>Cichorioideae</taxon>
        <taxon>Cichorieae</taxon>
        <taxon>Cichoriinae</taxon>
        <taxon>Cichorium</taxon>
    </lineage>
</organism>
<evidence type="ECO:0000313" key="2">
    <source>
        <dbReference type="Proteomes" id="UP001055811"/>
    </source>
</evidence>
<dbReference type="Proteomes" id="UP001055811">
    <property type="component" value="Linkage Group LG08"/>
</dbReference>
<gene>
    <name evidence="1" type="ORF">L2E82_43583</name>
</gene>
<name>A0ACB8ZMW0_CICIN</name>
<reference evidence="1 2" key="2">
    <citation type="journal article" date="2022" name="Mol. Ecol. Resour.">
        <title>The genomes of chicory, endive, great burdock and yacon provide insights into Asteraceae paleo-polyploidization history and plant inulin production.</title>
        <authorList>
            <person name="Fan W."/>
            <person name="Wang S."/>
            <person name="Wang H."/>
            <person name="Wang A."/>
            <person name="Jiang F."/>
            <person name="Liu H."/>
            <person name="Zhao H."/>
            <person name="Xu D."/>
            <person name="Zhang Y."/>
        </authorList>
    </citation>
    <scope>NUCLEOTIDE SEQUENCE [LARGE SCALE GENOMIC DNA]</scope>
    <source>
        <strain evidence="2">cv. Punajuju</strain>
        <tissue evidence="1">Leaves</tissue>
    </source>
</reference>
<reference evidence="2" key="1">
    <citation type="journal article" date="2022" name="Mol. Ecol. Resour.">
        <title>The genomes of chicory, endive, great burdock and yacon provide insights into Asteraceae palaeo-polyploidization history and plant inulin production.</title>
        <authorList>
            <person name="Fan W."/>
            <person name="Wang S."/>
            <person name="Wang H."/>
            <person name="Wang A."/>
            <person name="Jiang F."/>
            <person name="Liu H."/>
            <person name="Zhao H."/>
            <person name="Xu D."/>
            <person name="Zhang Y."/>
        </authorList>
    </citation>
    <scope>NUCLEOTIDE SEQUENCE [LARGE SCALE GENOMIC DNA]</scope>
    <source>
        <strain evidence="2">cv. Punajuju</strain>
    </source>
</reference>
<sequence>MDILVENRLDPGSEEYRFIRYNILYGGNFMRCEEWCRLPVITPCRHLLCLEYVALNNEKCTFPGCENLYEMQSPETFVPKDLIELQPSYKQLMIAGIKFVGMYSPMQPKYSKGKPGNEELNAIVVSCYPIYNRTMRDRKPSANLSCWRRCHLVSYVYSSPAPPPLSTTKKITHHYFHHVLSGLFSLSFYSRLLVRPPTSTTASVSIRRHVLSPPLRLQDPFLHRRHLRRRHLFQNLGHLPPPHSLPGHAYTKLDFPNTPNASLIVSFSLSRRPKLPSLS</sequence>
<accession>A0ACB8ZMW0</accession>
<keyword evidence="2" id="KW-1185">Reference proteome</keyword>
<dbReference type="EMBL" id="CM042016">
    <property type="protein sequence ID" value="KAI3699337.1"/>
    <property type="molecule type" value="Genomic_DNA"/>
</dbReference>
<evidence type="ECO:0000313" key="1">
    <source>
        <dbReference type="EMBL" id="KAI3699337.1"/>
    </source>
</evidence>
<comment type="caution">
    <text evidence="1">The sequence shown here is derived from an EMBL/GenBank/DDBJ whole genome shotgun (WGS) entry which is preliminary data.</text>
</comment>
<protein>
    <submittedName>
        <fullName evidence="1">Uncharacterized protein</fullName>
    </submittedName>
</protein>
<proteinExistence type="predicted"/>